<protein>
    <submittedName>
        <fullName evidence="3">Uncharacterized protein</fullName>
    </submittedName>
</protein>
<feature type="domain" description="F-box/LRR-repeat protein 15-like leucin rich repeat" evidence="2">
    <location>
        <begin position="112"/>
        <end position="184"/>
    </location>
</feature>
<dbReference type="PANTHER" id="PTHR13318">
    <property type="entry name" value="PARTNER OF PAIRED, ISOFORM B-RELATED"/>
    <property type="match status" value="1"/>
</dbReference>
<feature type="domain" description="F-box/LRR-repeat protein 15-like leucin rich repeat" evidence="2">
    <location>
        <begin position="188"/>
        <end position="388"/>
    </location>
</feature>
<gene>
    <name evidence="3" type="ORF">KP509_03G058400</name>
</gene>
<proteinExistence type="predicted"/>
<dbReference type="InterPro" id="IPR032675">
    <property type="entry name" value="LRR_dom_sf"/>
</dbReference>
<evidence type="ECO:0000259" key="1">
    <source>
        <dbReference type="Pfam" id="PF18511"/>
    </source>
</evidence>
<evidence type="ECO:0000259" key="2">
    <source>
        <dbReference type="Pfam" id="PF25372"/>
    </source>
</evidence>
<dbReference type="InterPro" id="IPR041567">
    <property type="entry name" value="COI1_F-box"/>
</dbReference>
<sequence length="401" mass="43940">MKPENGDNVDEPRSTAFCINDVVTDDVLRTILSKLPAQSDKDACSLVCKRWLRVQSMERQRLCARAGIHMLERIALRFTHLVNLDFTQSTSRSFFPGVGDKDLLIVASNFPLLEKINLCLCKGVTDSGLEALGSGTSTLRSVDLTDCVRITDKGIEALAQGCSQLQVLRLSGCKLVTDKALESLGKFSKQLAELNIQRCIKVTDTGTSFLFQGCKSLNTLDLSMCTKIASLGLQRFSGLALALRNVNFCGCSKIENEAIKVLSGCASLEQVRLNGCRMVTDEGIIELLNCCGPMLKVLDLGWLNLSDQPIRLIFSLCPGLVILNLESCSRVTDHGFTATNINNLVLRELYMSKCPGITIAGVMKIVNSCTQLQSLDLRFCDQLDPNDVRSLLLPQGCHLLL</sequence>
<name>A0A8T2V3S6_CERRI</name>
<dbReference type="SMART" id="SM00367">
    <property type="entry name" value="LRR_CC"/>
    <property type="match status" value="11"/>
</dbReference>
<evidence type="ECO:0000313" key="3">
    <source>
        <dbReference type="EMBL" id="KAH7441850.1"/>
    </source>
</evidence>
<evidence type="ECO:0000313" key="4">
    <source>
        <dbReference type="Proteomes" id="UP000825935"/>
    </source>
</evidence>
<dbReference type="InterPro" id="IPR057207">
    <property type="entry name" value="FBXL15_LRR"/>
</dbReference>
<dbReference type="Pfam" id="PF25372">
    <property type="entry name" value="DUF7885"/>
    <property type="match status" value="2"/>
</dbReference>
<dbReference type="CDD" id="cd22159">
    <property type="entry name" value="F-box_AtTIR1-like"/>
    <property type="match status" value="1"/>
</dbReference>
<reference evidence="3" key="1">
    <citation type="submission" date="2021-08" db="EMBL/GenBank/DDBJ databases">
        <title>WGS assembly of Ceratopteris richardii.</title>
        <authorList>
            <person name="Marchant D.B."/>
            <person name="Chen G."/>
            <person name="Jenkins J."/>
            <person name="Shu S."/>
            <person name="Leebens-Mack J."/>
            <person name="Grimwood J."/>
            <person name="Schmutz J."/>
            <person name="Soltis P."/>
            <person name="Soltis D."/>
            <person name="Chen Z.-H."/>
        </authorList>
    </citation>
    <scope>NUCLEOTIDE SEQUENCE</scope>
    <source>
        <strain evidence="3">Whitten #5841</strain>
        <tissue evidence="3">Leaf</tissue>
    </source>
</reference>
<dbReference type="InterPro" id="IPR036047">
    <property type="entry name" value="F-box-like_dom_sf"/>
</dbReference>
<dbReference type="InterPro" id="IPR006553">
    <property type="entry name" value="Leu-rich_rpt_Cys-con_subtyp"/>
</dbReference>
<dbReference type="Gene3D" id="1.20.1280.50">
    <property type="match status" value="1"/>
</dbReference>
<dbReference type="GO" id="GO:0031146">
    <property type="term" value="P:SCF-dependent proteasomal ubiquitin-dependent protein catabolic process"/>
    <property type="evidence" value="ECO:0007669"/>
    <property type="project" value="TreeGrafter"/>
</dbReference>
<dbReference type="AlphaFoldDB" id="A0A8T2V3S6"/>
<keyword evidence="4" id="KW-1185">Reference proteome</keyword>
<dbReference type="GO" id="GO:0019005">
    <property type="term" value="C:SCF ubiquitin ligase complex"/>
    <property type="evidence" value="ECO:0007669"/>
    <property type="project" value="TreeGrafter"/>
</dbReference>
<dbReference type="SUPFAM" id="SSF81383">
    <property type="entry name" value="F-box domain"/>
    <property type="match status" value="1"/>
</dbReference>
<dbReference type="OrthoDB" id="550575at2759"/>
<dbReference type="OMA" id="DIACCNE"/>
<dbReference type="SUPFAM" id="SSF52047">
    <property type="entry name" value="RNI-like"/>
    <property type="match status" value="1"/>
</dbReference>
<dbReference type="Proteomes" id="UP000825935">
    <property type="component" value="Chromosome 3"/>
</dbReference>
<dbReference type="Gene3D" id="3.80.10.10">
    <property type="entry name" value="Ribonuclease Inhibitor"/>
    <property type="match status" value="3"/>
</dbReference>
<feature type="domain" description="COI1 F-box" evidence="1">
    <location>
        <begin position="23"/>
        <end position="60"/>
    </location>
</feature>
<comment type="caution">
    <text evidence="3">The sequence shown here is derived from an EMBL/GenBank/DDBJ whole genome shotgun (WGS) entry which is preliminary data.</text>
</comment>
<dbReference type="Pfam" id="PF18511">
    <property type="entry name" value="F-box_5"/>
    <property type="match status" value="1"/>
</dbReference>
<organism evidence="3 4">
    <name type="scientific">Ceratopteris richardii</name>
    <name type="common">Triangle waterfern</name>
    <dbReference type="NCBI Taxonomy" id="49495"/>
    <lineage>
        <taxon>Eukaryota</taxon>
        <taxon>Viridiplantae</taxon>
        <taxon>Streptophyta</taxon>
        <taxon>Embryophyta</taxon>
        <taxon>Tracheophyta</taxon>
        <taxon>Polypodiopsida</taxon>
        <taxon>Polypodiidae</taxon>
        <taxon>Polypodiales</taxon>
        <taxon>Pteridineae</taxon>
        <taxon>Pteridaceae</taxon>
        <taxon>Parkerioideae</taxon>
        <taxon>Ceratopteris</taxon>
    </lineage>
</organism>
<dbReference type="EMBL" id="CM035408">
    <property type="protein sequence ID" value="KAH7441850.1"/>
    <property type="molecule type" value="Genomic_DNA"/>
</dbReference>
<accession>A0A8T2V3S6</accession>